<reference evidence="6 7" key="1">
    <citation type="journal article" date="2016" name="Front. Microbiol.">
        <title>Single-Cell (Meta-)Genomics of a Dimorphic Candidatus Thiomargarita nelsonii Reveals Genomic Plasticity.</title>
        <authorList>
            <person name="Flood B.E."/>
            <person name="Fliss P."/>
            <person name="Jones D.S."/>
            <person name="Dick G.J."/>
            <person name="Jain S."/>
            <person name="Kaster A.K."/>
            <person name="Winkel M."/>
            <person name="Mussmann M."/>
            <person name="Bailey J."/>
        </authorList>
    </citation>
    <scope>NUCLEOTIDE SEQUENCE [LARGE SCALE GENOMIC DNA]</scope>
    <source>
        <strain evidence="6">Hydrate Ridge</strain>
    </source>
</reference>
<dbReference type="InterPro" id="IPR019734">
    <property type="entry name" value="TPR_rpt"/>
</dbReference>
<keyword evidence="3" id="KW-0175">Coiled coil</keyword>
<dbReference type="PANTHER" id="PTHR45641">
    <property type="entry name" value="TETRATRICOPEPTIDE REPEAT PROTEIN (AFU_ORTHOLOGUE AFUA_6G03870)"/>
    <property type="match status" value="1"/>
</dbReference>
<dbReference type="AlphaFoldDB" id="A0A4E0R4D9"/>
<comment type="caution">
    <text evidence="6">The sequence shown here is derived from an EMBL/GenBank/DDBJ whole genome shotgun (WGS) entry which is preliminary data.</text>
</comment>
<dbReference type="Pfam" id="PF13424">
    <property type="entry name" value="TPR_12"/>
    <property type="match status" value="2"/>
</dbReference>
<sequence length="794" mass="89641">MKLKIFILSLVLITLCSPDLLFAQAPSLSPGQEEQLKLAKTYNSQVVQYYQQGLFKKALPFAEKAWKKRKEILGEKHSDTLTSLNNLAIIYKNLGRLSEALSLHEKAYRLRKDVSGEKHPETLTSLNNLAVIYLNLGRLPEALPLFEKGYRLRSEILGEKHPDTLLSLNNLAVIYIKLGRLSESLPLLEKAYRLSKEKLGEKHPLTLFIINNFHSIYNKLGRLKAALTWSKKGYRLRKKVLGEKHPDTLYSLKDLATGHIKQGNTHQAIQNLETFVTGVESLRSSDLSAENRRSLFKQRVEGYFLLSKLYAEQSRPQDAFRLAEMSKARTLLESMAAKIAAQQSGLTTAEQKQLQGYETRIASLNHRIAKALKENRIDERVRLETDKNQMLSQLATFEDKLKAKYPKYAQLSKVQMIGAAEGATLLPAKAVFISYLTIENSVLAFTLQANGQITAHNLGVIPSLKKDLETYRHQMARGRGRVLYVKKKDTQKLSRTLGKRLLEPLKDIIKDKQQWIISPSGPLAFIPFETLRFEGEKEPVIVQHQISYVQSLSVLAMLQERDKAYKNLKRRGSLFAMGAPIYQNLDATKQPTEIDFKMADRMVRGGGDYVRAFRQLDQKWQNLPGTEKELEQLNNLFFLKKHHSRIFKQADATEANLQRFNRAGLLAKYRYLVFSVHGYLSPQVPALSALVLGQVNNPEGIDGYVTASEWAGYNLKSDLMVLSACETGLGDAVSGEGVMGLPYALYVAGNKNTILTLWSISDEVTVEFIKTFFIKLKAGVPQVEALTAPPARIY</sequence>
<keyword evidence="4" id="KW-0732">Signal</keyword>
<gene>
    <name evidence="6" type="ORF">PN36_12405</name>
</gene>
<evidence type="ECO:0000313" key="6">
    <source>
        <dbReference type="EMBL" id="TGO03131.1"/>
    </source>
</evidence>
<feature type="signal peptide" evidence="4">
    <location>
        <begin position="1"/>
        <end position="23"/>
    </location>
</feature>
<dbReference type="InterPro" id="IPR024983">
    <property type="entry name" value="CHAT_dom"/>
</dbReference>
<dbReference type="InterPro" id="IPR011990">
    <property type="entry name" value="TPR-like_helical_dom_sf"/>
</dbReference>
<keyword evidence="2" id="KW-0802">TPR repeat</keyword>
<dbReference type="PRINTS" id="PR00381">
    <property type="entry name" value="KINESINLIGHT"/>
</dbReference>
<dbReference type="Gene3D" id="1.25.40.10">
    <property type="entry name" value="Tetratricopeptide repeat domain"/>
    <property type="match status" value="2"/>
</dbReference>
<evidence type="ECO:0000256" key="1">
    <source>
        <dbReference type="ARBA" id="ARBA00022737"/>
    </source>
</evidence>
<evidence type="ECO:0000256" key="4">
    <source>
        <dbReference type="SAM" id="SignalP"/>
    </source>
</evidence>
<dbReference type="Pfam" id="PF12770">
    <property type="entry name" value="CHAT"/>
    <property type="match status" value="1"/>
</dbReference>
<evidence type="ECO:0000256" key="2">
    <source>
        <dbReference type="ARBA" id="ARBA00022803"/>
    </source>
</evidence>
<proteinExistence type="predicted"/>
<keyword evidence="7" id="KW-1185">Reference proteome</keyword>
<evidence type="ECO:0000259" key="5">
    <source>
        <dbReference type="Pfam" id="PF12770"/>
    </source>
</evidence>
<keyword evidence="1" id="KW-0677">Repeat</keyword>
<dbReference type="PANTHER" id="PTHR45641:SF19">
    <property type="entry name" value="NEPHROCYSTIN-3"/>
    <property type="match status" value="1"/>
</dbReference>
<protein>
    <recommendedName>
        <fullName evidence="5">CHAT domain-containing protein</fullName>
    </recommendedName>
</protein>
<feature type="chain" id="PRO_5020040281" description="CHAT domain-containing protein" evidence="4">
    <location>
        <begin position="24"/>
        <end position="794"/>
    </location>
</feature>
<feature type="domain" description="CHAT" evidence="5">
    <location>
        <begin position="491"/>
        <end position="787"/>
    </location>
</feature>
<evidence type="ECO:0000313" key="7">
    <source>
        <dbReference type="Proteomes" id="UP000030428"/>
    </source>
</evidence>
<name>A0A4E0R4D9_9GAMM</name>
<dbReference type="EMBL" id="JSZA02000038">
    <property type="protein sequence ID" value="TGO03131.1"/>
    <property type="molecule type" value="Genomic_DNA"/>
</dbReference>
<dbReference type="SUPFAM" id="SSF48452">
    <property type="entry name" value="TPR-like"/>
    <property type="match status" value="1"/>
</dbReference>
<evidence type="ECO:0000256" key="3">
    <source>
        <dbReference type="SAM" id="Coils"/>
    </source>
</evidence>
<accession>A0A4E0R4D9</accession>
<organism evidence="6 7">
    <name type="scientific">Candidatus Thiomargarita nelsonii</name>
    <dbReference type="NCBI Taxonomy" id="1003181"/>
    <lineage>
        <taxon>Bacteria</taxon>
        <taxon>Pseudomonadati</taxon>
        <taxon>Pseudomonadota</taxon>
        <taxon>Gammaproteobacteria</taxon>
        <taxon>Thiotrichales</taxon>
        <taxon>Thiotrichaceae</taxon>
        <taxon>Thiomargarita</taxon>
    </lineage>
</organism>
<feature type="coiled-coil region" evidence="3">
    <location>
        <begin position="354"/>
        <end position="400"/>
    </location>
</feature>
<dbReference type="Proteomes" id="UP000030428">
    <property type="component" value="Unassembled WGS sequence"/>
</dbReference>
<dbReference type="SMART" id="SM00028">
    <property type="entry name" value="TPR"/>
    <property type="match status" value="4"/>
</dbReference>